<sequence>MSSNTSGVSGVRPSSSPTTSYASFFDSPIWLQPTPPHLTLPEYIPPKNEMPENHQPKRSRSSTNIFLRPGSTGSMIFVTASENLKGLARRRSLNLPRRNSFTFTQHTLRVGPGKDKSPAPSFMTAASRSKLSLAPSEATTRATTTASATTTSIIIDEGDAASTSTSIPPPPPQTPQVPQVQELMDSWGGFGDFALDMPSYTEPSPASSSDLLSGLEVVVKQVKELEKVEEEEESNSPLPRPLSLSLKRKSGFDDVVEYIDGELRRIETRNVDSDVRSRLRASRSSGSHVSSVSTGSGSGESCSCEEAEVSVVVAVPCVPPRSPLRAVPITQDAVASQVAVVQQAPSADTPYVPAFTPGSGLALTPTITHTASAPLTRVATPSTIIQSTAGPTHIPTVATGYGVKRLSMKRPSTAGGHERSGVTRRFSTVPMRNVQFRSSTTGVNLTPPETEATVTPAPAAGGHKWKALLSKIKKIGFLGWRGKKNKGSNVVV</sequence>
<proteinExistence type="predicted"/>
<dbReference type="AlphaFoldDB" id="A0AAW0CNF5"/>
<feature type="compositionally biased region" description="Low complexity" evidence="1">
    <location>
        <begin position="282"/>
        <end position="301"/>
    </location>
</feature>
<evidence type="ECO:0000256" key="1">
    <source>
        <dbReference type="SAM" id="MobiDB-lite"/>
    </source>
</evidence>
<evidence type="ECO:0000313" key="3">
    <source>
        <dbReference type="Proteomes" id="UP001383192"/>
    </source>
</evidence>
<dbReference type="Proteomes" id="UP001383192">
    <property type="component" value="Unassembled WGS sequence"/>
</dbReference>
<gene>
    <name evidence="2" type="ORF">VNI00_009823</name>
</gene>
<name>A0AAW0CNF5_9AGAR</name>
<organism evidence="2 3">
    <name type="scientific">Paramarasmius palmivorus</name>
    <dbReference type="NCBI Taxonomy" id="297713"/>
    <lineage>
        <taxon>Eukaryota</taxon>
        <taxon>Fungi</taxon>
        <taxon>Dikarya</taxon>
        <taxon>Basidiomycota</taxon>
        <taxon>Agaricomycotina</taxon>
        <taxon>Agaricomycetes</taxon>
        <taxon>Agaricomycetidae</taxon>
        <taxon>Agaricales</taxon>
        <taxon>Marasmiineae</taxon>
        <taxon>Marasmiaceae</taxon>
        <taxon>Paramarasmius</taxon>
    </lineage>
</organism>
<feature type="compositionally biased region" description="Low complexity" evidence="1">
    <location>
        <begin position="446"/>
        <end position="459"/>
    </location>
</feature>
<evidence type="ECO:0000313" key="2">
    <source>
        <dbReference type="EMBL" id="KAK7040353.1"/>
    </source>
</evidence>
<feature type="region of interest" description="Disordered" evidence="1">
    <location>
        <begin position="273"/>
        <end position="301"/>
    </location>
</feature>
<feature type="region of interest" description="Disordered" evidence="1">
    <location>
        <begin position="439"/>
        <end position="459"/>
    </location>
</feature>
<reference evidence="2 3" key="1">
    <citation type="submission" date="2024-01" db="EMBL/GenBank/DDBJ databases">
        <title>A draft genome for a cacao thread blight-causing isolate of Paramarasmius palmivorus.</title>
        <authorList>
            <person name="Baruah I.K."/>
            <person name="Bukari Y."/>
            <person name="Amoako-Attah I."/>
            <person name="Meinhardt L.W."/>
            <person name="Bailey B.A."/>
            <person name="Cohen S.P."/>
        </authorList>
    </citation>
    <scope>NUCLEOTIDE SEQUENCE [LARGE SCALE GENOMIC DNA]</scope>
    <source>
        <strain evidence="2 3">GH-12</strain>
    </source>
</reference>
<comment type="caution">
    <text evidence="2">The sequence shown here is derived from an EMBL/GenBank/DDBJ whole genome shotgun (WGS) entry which is preliminary data.</text>
</comment>
<keyword evidence="3" id="KW-1185">Reference proteome</keyword>
<protein>
    <submittedName>
        <fullName evidence="2">Uncharacterized protein</fullName>
    </submittedName>
</protein>
<accession>A0AAW0CNF5</accession>
<feature type="region of interest" description="Disordered" evidence="1">
    <location>
        <begin position="40"/>
        <end position="65"/>
    </location>
</feature>
<dbReference type="EMBL" id="JAYKXP010000037">
    <property type="protein sequence ID" value="KAK7040353.1"/>
    <property type="molecule type" value="Genomic_DNA"/>
</dbReference>